<dbReference type="Proteomes" id="UP000828941">
    <property type="component" value="Chromosome 4"/>
</dbReference>
<accession>A0ACB9PJ01</accession>
<evidence type="ECO:0000313" key="2">
    <source>
        <dbReference type="Proteomes" id="UP000828941"/>
    </source>
</evidence>
<proteinExistence type="predicted"/>
<sequence>MGWVWKGDEDDQRSSSASAGDIREPRNLNPRSGEQCSTRKIVKSQCKTEEVEPGRFVRKCEKTEEILRDCIGRPVEVVQSNKEYTEDDVTNEILKGPVTFGSSDRNVFGFPGLRSDIEALEKSLFGGLGLFIDAAEGLKNDFCDVFSKVPSIFDEQPSSSSSRRRGVPFEGNRGASPKPKEPEWIDADLSSLARDV</sequence>
<reference evidence="1 2" key="1">
    <citation type="journal article" date="2022" name="DNA Res.">
        <title>Chromosomal-level genome assembly of the orchid tree Bauhinia variegata (Leguminosae; Cercidoideae) supports the allotetraploid origin hypothesis of Bauhinia.</title>
        <authorList>
            <person name="Zhong Y."/>
            <person name="Chen Y."/>
            <person name="Zheng D."/>
            <person name="Pang J."/>
            <person name="Liu Y."/>
            <person name="Luo S."/>
            <person name="Meng S."/>
            <person name="Qian L."/>
            <person name="Wei D."/>
            <person name="Dai S."/>
            <person name="Zhou R."/>
        </authorList>
    </citation>
    <scope>NUCLEOTIDE SEQUENCE [LARGE SCALE GENOMIC DNA]</scope>
    <source>
        <strain evidence="1">BV-YZ2020</strain>
    </source>
</reference>
<name>A0ACB9PJ01_BAUVA</name>
<dbReference type="EMBL" id="CM039429">
    <property type="protein sequence ID" value="KAI4348854.1"/>
    <property type="molecule type" value="Genomic_DNA"/>
</dbReference>
<gene>
    <name evidence="1" type="ORF">L6164_009524</name>
</gene>
<evidence type="ECO:0000313" key="1">
    <source>
        <dbReference type="EMBL" id="KAI4348854.1"/>
    </source>
</evidence>
<organism evidence="1 2">
    <name type="scientific">Bauhinia variegata</name>
    <name type="common">Purple orchid tree</name>
    <name type="synonym">Phanera variegata</name>
    <dbReference type="NCBI Taxonomy" id="167791"/>
    <lineage>
        <taxon>Eukaryota</taxon>
        <taxon>Viridiplantae</taxon>
        <taxon>Streptophyta</taxon>
        <taxon>Embryophyta</taxon>
        <taxon>Tracheophyta</taxon>
        <taxon>Spermatophyta</taxon>
        <taxon>Magnoliopsida</taxon>
        <taxon>eudicotyledons</taxon>
        <taxon>Gunneridae</taxon>
        <taxon>Pentapetalae</taxon>
        <taxon>rosids</taxon>
        <taxon>fabids</taxon>
        <taxon>Fabales</taxon>
        <taxon>Fabaceae</taxon>
        <taxon>Cercidoideae</taxon>
        <taxon>Cercideae</taxon>
        <taxon>Bauhiniinae</taxon>
        <taxon>Bauhinia</taxon>
    </lineage>
</organism>
<keyword evidence="2" id="KW-1185">Reference proteome</keyword>
<protein>
    <submittedName>
        <fullName evidence="1">Uncharacterized protein</fullName>
    </submittedName>
</protein>
<comment type="caution">
    <text evidence="1">The sequence shown here is derived from an EMBL/GenBank/DDBJ whole genome shotgun (WGS) entry which is preliminary data.</text>
</comment>